<evidence type="ECO:0000313" key="1">
    <source>
        <dbReference type="EMBL" id="RVD91349.1"/>
    </source>
</evidence>
<sequence length="405" mass="48032">MSISLLLGSFYCAYTILNRSLLNNTYQHDYDKFLGGSLREDIVFWLDSQKKTTTKETTLSRIKKSNTIFEKKSVVKELNKQVKNFLCSYIKDVSFHEFASNIIRNVQNNNYLIRKVVIKYAIEYFYNEAIRLNILYNKYYATAVSFQDLINAILKKDIRSNIFNFLIFYLEELLLDNESIKSKYIESVNSSFCNNAVEINHSSFIRHSTHFFIKNQEFFVFNQTTYYSKFSSSIQLEVNKNKNLYIFVFLVEKLLLSKGYKKIIFLTPEIRLLRTLLDNTKIDAAIVKKMHLLLSFAIPKCDIIMFLLFGSKNVFQTEKYLPVYQIKILHKLKLFIRCYNLLFFKSLNNVFIDLRLNEYLKIMTFISYLNVHSAPISTYFNFTEKMIENDYLNFSSYKDEFGTRT</sequence>
<dbReference type="EMBL" id="RCSS01000559">
    <property type="protein sequence ID" value="RVD91349.1"/>
    <property type="molecule type" value="Genomic_DNA"/>
</dbReference>
<organism evidence="1 2">
    <name type="scientific">Tubulinosema ratisbonensis</name>
    <dbReference type="NCBI Taxonomy" id="291195"/>
    <lineage>
        <taxon>Eukaryota</taxon>
        <taxon>Fungi</taxon>
        <taxon>Fungi incertae sedis</taxon>
        <taxon>Microsporidia</taxon>
        <taxon>Tubulinosematoidea</taxon>
        <taxon>Tubulinosematidae</taxon>
        <taxon>Tubulinosema</taxon>
    </lineage>
</organism>
<gene>
    <name evidence="1" type="ORF">TUBRATIS_22040</name>
</gene>
<comment type="caution">
    <text evidence="1">The sequence shown here is derived from an EMBL/GenBank/DDBJ whole genome shotgun (WGS) entry which is preliminary data.</text>
</comment>
<dbReference type="VEuPathDB" id="MicrosporidiaDB:TUBRATIS_22040"/>
<evidence type="ECO:0000313" key="2">
    <source>
        <dbReference type="Proteomes" id="UP000282876"/>
    </source>
</evidence>
<keyword evidence="2" id="KW-1185">Reference proteome</keyword>
<protein>
    <submittedName>
        <fullName evidence="1">Uncharacterized protein</fullName>
    </submittedName>
</protein>
<dbReference type="AlphaFoldDB" id="A0A437AJR3"/>
<dbReference type="Proteomes" id="UP000282876">
    <property type="component" value="Unassembled WGS sequence"/>
</dbReference>
<name>A0A437AJR3_9MICR</name>
<proteinExistence type="predicted"/>
<accession>A0A437AJR3</accession>
<reference evidence="1 2" key="1">
    <citation type="submission" date="2018-10" db="EMBL/GenBank/DDBJ databases">
        <title>Draft genome sequence of the microsporidian Tubulinosema ratisbonensis.</title>
        <authorList>
            <person name="Polonais V."/>
            <person name="Peyretaillade E."/>
            <person name="Niehus S."/>
            <person name="Wawrzyniak I."/>
            <person name="Franchet A."/>
            <person name="Gaspin C."/>
            <person name="Reichstadt M."/>
            <person name="Belser C."/>
            <person name="Labadie K."/>
            <person name="Delbac F."/>
            <person name="Ferrandon D."/>
        </authorList>
    </citation>
    <scope>NUCLEOTIDE SEQUENCE [LARGE SCALE GENOMIC DNA]</scope>
    <source>
        <strain evidence="1 2">Franzen</strain>
    </source>
</reference>